<feature type="domain" description="HTH LytTR-type" evidence="1">
    <location>
        <begin position="11"/>
        <end position="112"/>
    </location>
</feature>
<dbReference type="EMBL" id="FNDU01000039">
    <property type="protein sequence ID" value="SDJ23094.1"/>
    <property type="molecule type" value="Genomic_DNA"/>
</dbReference>
<evidence type="ECO:0000313" key="3">
    <source>
        <dbReference type="Proteomes" id="UP000199017"/>
    </source>
</evidence>
<evidence type="ECO:0000313" key="2">
    <source>
        <dbReference type="EMBL" id="SDJ23094.1"/>
    </source>
</evidence>
<accession>A0A1G8S1F4</accession>
<dbReference type="SMART" id="SM00850">
    <property type="entry name" value="LytTR"/>
    <property type="match status" value="1"/>
</dbReference>
<reference evidence="2 3" key="1">
    <citation type="submission" date="2016-10" db="EMBL/GenBank/DDBJ databases">
        <authorList>
            <person name="de Groot N.N."/>
        </authorList>
    </citation>
    <scope>NUCLEOTIDE SEQUENCE [LARGE SCALE GENOMIC DNA]</scope>
    <source>
        <strain evidence="3">P4B,CCM 7963,CECT 7998,DSM 25260,IBRC-M 10614,KCTC 13821</strain>
    </source>
</reference>
<dbReference type="GO" id="GO:0003677">
    <property type="term" value="F:DNA binding"/>
    <property type="evidence" value="ECO:0007669"/>
    <property type="project" value="UniProtKB-KW"/>
</dbReference>
<dbReference type="PROSITE" id="PS50930">
    <property type="entry name" value="HTH_LYTTR"/>
    <property type="match status" value="1"/>
</dbReference>
<evidence type="ECO:0000259" key="1">
    <source>
        <dbReference type="PROSITE" id="PS50930"/>
    </source>
</evidence>
<dbReference type="Pfam" id="PF04397">
    <property type="entry name" value="LytTR"/>
    <property type="match status" value="1"/>
</dbReference>
<keyword evidence="3" id="KW-1185">Reference proteome</keyword>
<dbReference type="PANTHER" id="PTHR37299">
    <property type="entry name" value="TRANSCRIPTIONAL REGULATOR-RELATED"/>
    <property type="match status" value="1"/>
</dbReference>
<dbReference type="PANTHER" id="PTHR37299:SF1">
    <property type="entry name" value="STAGE 0 SPORULATION PROTEIN A HOMOLOG"/>
    <property type="match status" value="1"/>
</dbReference>
<dbReference type="RefSeq" id="WP_170032307.1">
    <property type="nucleotide sequence ID" value="NZ_FNDU01000039.1"/>
</dbReference>
<protein>
    <submittedName>
        <fullName evidence="2">LytTr DNA-binding domain-containing protein</fullName>
    </submittedName>
</protein>
<dbReference type="GO" id="GO:0000156">
    <property type="term" value="F:phosphorelay response regulator activity"/>
    <property type="evidence" value="ECO:0007669"/>
    <property type="project" value="InterPro"/>
</dbReference>
<dbReference type="InterPro" id="IPR007492">
    <property type="entry name" value="LytTR_DNA-bd_dom"/>
</dbReference>
<dbReference type="Gene3D" id="2.40.50.1020">
    <property type="entry name" value="LytTr DNA-binding domain"/>
    <property type="match status" value="1"/>
</dbReference>
<proteinExistence type="predicted"/>
<organism evidence="2 3">
    <name type="scientific">Alteribacillus bidgolensis</name>
    <dbReference type="NCBI Taxonomy" id="930129"/>
    <lineage>
        <taxon>Bacteria</taxon>
        <taxon>Bacillati</taxon>
        <taxon>Bacillota</taxon>
        <taxon>Bacilli</taxon>
        <taxon>Bacillales</taxon>
        <taxon>Bacillaceae</taxon>
        <taxon>Alteribacillus</taxon>
    </lineage>
</organism>
<dbReference type="Proteomes" id="UP000199017">
    <property type="component" value="Unassembled WGS sequence"/>
</dbReference>
<keyword evidence="2" id="KW-0238">DNA-binding</keyword>
<dbReference type="AlphaFoldDB" id="A0A1G8S1F4"/>
<dbReference type="InterPro" id="IPR046947">
    <property type="entry name" value="LytR-like"/>
</dbReference>
<gene>
    <name evidence="2" type="ORF">SAMN05216352_1393</name>
</gene>
<dbReference type="STRING" id="930129.SAMN05216352_1393"/>
<name>A0A1G8S1F4_9BACI</name>
<sequence length="112" mass="13137">MAQVVKEKENLIIYKKSQIYKVNVNNIIMIERSQKGIIIYLENKEEVKLRYSLNKMKDHLPGSFKRTHQSFIVNTKYIFKIERLGPSLFQSTLSNRVIALISKEHLKSLLEG</sequence>